<dbReference type="InterPro" id="IPR010982">
    <property type="entry name" value="Lambda_DNA-bd_dom_sf"/>
</dbReference>
<dbReference type="Pfam" id="PF00356">
    <property type="entry name" value="LacI"/>
    <property type="match status" value="1"/>
</dbReference>
<dbReference type="CDD" id="cd01544">
    <property type="entry name" value="PBP1_GalR"/>
    <property type="match status" value="1"/>
</dbReference>
<dbReference type="OrthoDB" id="9784962at2"/>
<feature type="domain" description="HTH lacI-type" evidence="4">
    <location>
        <begin position="2"/>
        <end position="52"/>
    </location>
</feature>
<dbReference type="GO" id="GO:0003700">
    <property type="term" value="F:DNA-binding transcription factor activity"/>
    <property type="evidence" value="ECO:0007669"/>
    <property type="project" value="TreeGrafter"/>
</dbReference>
<dbReference type="Pfam" id="PF13377">
    <property type="entry name" value="Peripla_BP_3"/>
    <property type="match status" value="1"/>
</dbReference>
<evidence type="ECO:0000259" key="4">
    <source>
        <dbReference type="PROSITE" id="PS50932"/>
    </source>
</evidence>
<evidence type="ECO:0000313" key="6">
    <source>
        <dbReference type="Proteomes" id="UP000285120"/>
    </source>
</evidence>
<name>A0A419V893_9BACL</name>
<dbReference type="Proteomes" id="UP000285120">
    <property type="component" value="Unassembled WGS sequence"/>
</dbReference>
<comment type="caution">
    <text evidence="5">The sequence shown here is derived from an EMBL/GenBank/DDBJ whole genome shotgun (WGS) entry which is preliminary data.</text>
</comment>
<reference evidence="5 6" key="1">
    <citation type="submission" date="2018-09" db="EMBL/GenBank/DDBJ databases">
        <title>Genomic Encyclopedia of Archaeal and Bacterial Type Strains, Phase II (KMG-II): from individual species to whole genera.</title>
        <authorList>
            <person name="Goeker M."/>
        </authorList>
    </citation>
    <scope>NUCLEOTIDE SEQUENCE [LARGE SCALE GENOMIC DNA]</scope>
    <source>
        <strain evidence="5 6">DSM 17008</strain>
    </source>
</reference>
<evidence type="ECO:0000256" key="2">
    <source>
        <dbReference type="ARBA" id="ARBA00023125"/>
    </source>
</evidence>
<dbReference type="SUPFAM" id="SSF47413">
    <property type="entry name" value="lambda repressor-like DNA-binding domains"/>
    <property type="match status" value="1"/>
</dbReference>
<dbReference type="PROSITE" id="PS50932">
    <property type="entry name" value="HTH_LACI_2"/>
    <property type="match status" value="1"/>
</dbReference>
<dbReference type="EMBL" id="RAPK01000006">
    <property type="protein sequence ID" value="RKD76173.1"/>
    <property type="molecule type" value="Genomic_DNA"/>
</dbReference>
<keyword evidence="2" id="KW-0238">DNA-binding</keyword>
<evidence type="ECO:0000313" key="5">
    <source>
        <dbReference type="EMBL" id="RKD76173.1"/>
    </source>
</evidence>
<organism evidence="5 6">
    <name type="scientific">Sinobaca qinghaiensis</name>
    <dbReference type="NCBI Taxonomy" id="342944"/>
    <lineage>
        <taxon>Bacteria</taxon>
        <taxon>Bacillati</taxon>
        <taxon>Bacillota</taxon>
        <taxon>Bacilli</taxon>
        <taxon>Bacillales</taxon>
        <taxon>Sporolactobacillaceae</taxon>
        <taxon>Sinobaca</taxon>
    </lineage>
</organism>
<keyword evidence="1" id="KW-0805">Transcription regulation</keyword>
<accession>A0A419V893</accession>
<dbReference type="GO" id="GO:0000976">
    <property type="term" value="F:transcription cis-regulatory region binding"/>
    <property type="evidence" value="ECO:0007669"/>
    <property type="project" value="TreeGrafter"/>
</dbReference>
<proteinExistence type="predicted"/>
<keyword evidence="6" id="KW-1185">Reference proteome</keyword>
<dbReference type="InterPro" id="IPR000843">
    <property type="entry name" value="HTH_LacI"/>
</dbReference>
<dbReference type="CDD" id="cd01392">
    <property type="entry name" value="HTH_LacI"/>
    <property type="match status" value="1"/>
</dbReference>
<dbReference type="InterPro" id="IPR028082">
    <property type="entry name" value="Peripla_BP_I"/>
</dbReference>
<dbReference type="PRINTS" id="PR00036">
    <property type="entry name" value="HTHLACI"/>
</dbReference>
<dbReference type="Gene3D" id="1.10.260.40">
    <property type="entry name" value="lambda repressor-like DNA-binding domains"/>
    <property type="match status" value="1"/>
</dbReference>
<dbReference type="PROSITE" id="PS00356">
    <property type="entry name" value="HTH_LACI_1"/>
    <property type="match status" value="1"/>
</dbReference>
<dbReference type="SMART" id="SM00354">
    <property type="entry name" value="HTH_LACI"/>
    <property type="match status" value="1"/>
</dbReference>
<keyword evidence="3" id="KW-0804">Transcription</keyword>
<evidence type="ECO:0000256" key="3">
    <source>
        <dbReference type="ARBA" id="ARBA00023163"/>
    </source>
</evidence>
<evidence type="ECO:0000256" key="1">
    <source>
        <dbReference type="ARBA" id="ARBA00023015"/>
    </source>
</evidence>
<dbReference type="InterPro" id="IPR046335">
    <property type="entry name" value="LacI/GalR-like_sensor"/>
</dbReference>
<protein>
    <submittedName>
        <fullName evidence="5">LacI family transcriptional regulator</fullName>
    </submittedName>
</protein>
<gene>
    <name evidence="5" type="ORF">ATL39_0386</name>
</gene>
<dbReference type="SUPFAM" id="SSF53822">
    <property type="entry name" value="Periplasmic binding protein-like I"/>
    <property type="match status" value="1"/>
</dbReference>
<dbReference type="AlphaFoldDB" id="A0A419V893"/>
<sequence length="346" mass="39222">MTTIRDIAKNAKVSSSTVSRVLNKDSTLSVSEETKSKIIMIADELGYQTMRKRKYKEQKNKHTGKVAIVSFQTQLEEQNDPYFLPLRQGIEEELAANGFHDIQTIRLPQVFTETSVDNIDGFVVMGNIHIDVLRKLGAENNNIVYVNYSGSSQTQEFDFVHFDFNKATRQALMHLASLGHNDIGFIGGAEHEYSLLGSRECLEQRREVYKDFMKEKGLTEYIQIYSGYFSMADGYRLMKKMISDGRMPEALFAASDSMAIGAIRALREMSLRIPEDIAVVSFNDVETSAYMTPALTTVKVHKKEMGKRSVQLLLERVKGRNIPLTITYPTELIVRESCGHHIKKAK</sequence>
<dbReference type="PANTHER" id="PTHR30146:SF149">
    <property type="entry name" value="HTH-TYPE TRANSCRIPTIONAL REGULATOR EBGR"/>
    <property type="match status" value="1"/>
</dbReference>
<dbReference type="RefSeq" id="WP_120191589.1">
    <property type="nucleotide sequence ID" value="NZ_RAPK01000006.1"/>
</dbReference>
<dbReference type="Gene3D" id="3.40.50.2300">
    <property type="match status" value="2"/>
</dbReference>
<dbReference type="PANTHER" id="PTHR30146">
    <property type="entry name" value="LACI-RELATED TRANSCRIPTIONAL REPRESSOR"/>
    <property type="match status" value="1"/>
</dbReference>